<dbReference type="GO" id="GO:0008168">
    <property type="term" value="F:methyltransferase activity"/>
    <property type="evidence" value="ECO:0007669"/>
    <property type="project" value="UniProtKB-KW"/>
</dbReference>
<gene>
    <name evidence="5" type="ORF">RM572_06985</name>
</gene>
<keyword evidence="1 5" id="KW-0489">Methyltransferase</keyword>
<keyword evidence="6" id="KW-1185">Reference proteome</keyword>
<dbReference type="RefSeq" id="WP_311672400.1">
    <property type="nucleotide sequence ID" value="NZ_JAVREQ010000004.1"/>
</dbReference>
<evidence type="ECO:0000313" key="6">
    <source>
        <dbReference type="Proteomes" id="UP001183414"/>
    </source>
</evidence>
<keyword evidence="3" id="KW-0949">S-adenosyl-L-methionine</keyword>
<evidence type="ECO:0000256" key="1">
    <source>
        <dbReference type="ARBA" id="ARBA00022603"/>
    </source>
</evidence>
<organism evidence="5 6">
    <name type="scientific">Streptomyces hazeniae</name>
    <dbReference type="NCBI Taxonomy" id="3075538"/>
    <lineage>
        <taxon>Bacteria</taxon>
        <taxon>Bacillati</taxon>
        <taxon>Actinomycetota</taxon>
        <taxon>Actinomycetes</taxon>
        <taxon>Kitasatosporales</taxon>
        <taxon>Streptomycetaceae</taxon>
        <taxon>Streptomyces</taxon>
    </lineage>
</organism>
<reference evidence="6" key="1">
    <citation type="submission" date="2023-07" db="EMBL/GenBank/DDBJ databases">
        <title>30 novel species of actinomycetes from the DSMZ collection.</title>
        <authorList>
            <person name="Nouioui I."/>
        </authorList>
    </citation>
    <scope>NUCLEOTIDE SEQUENCE [LARGE SCALE GENOMIC DNA]</scope>
    <source>
        <strain evidence="6">DSM 42041</strain>
    </source>
</reference>
<dbReference type="PROSITE" id="PS51681">
    <property type="entry name" value="SAM_MT_NNMT_PNMT_TEMT"/>
    <property type="match status" value="1"/>
</dbReference>
<dbReference type="SUPFAM" id="SSF53335">
    <property type="entry name" value="S-adenosyl-L-methionine-dependent methyltransferases"/>
    <property type="match status" value="1"/>
</dbReference>
<dbReference type="GO" id="GO:0032259">
    <property type="term" value="P:methylation"/>
    <property type="evidence" value="ECO:0007669"/>
    <property type="project" value="UniProtKB-KW"/>
</dbReference>
<evidence type="ECO:0000256" key="2">
    <source>
        <dbReference type="ARBA" id="ARBA00022679"/>
    </source>
</evidence>
<protein>
    <submittedName>
        <fullName evidence="5">Class I SAM-dependent methyltransferase</fullName>
    </submittedName>
</protein>
<dbReference type="InterPro" id="IPR029063">
    <property type="entry name" value="SAM-dependent_MTases_sf"/>
</dbReference>
<name>A0ABU2NNH4_9ACTN</name>
<feature type="region of interest" description="Disordered" evidence="4">
    <location>
        <begin position="1"/>
        <end position="31"/>
    </location>
</feature>
<keyword evidence="2" id="KW-0808">Transferase</keyword>
<dbReference type="Proteomes" id="UP001183414">
    <property type="component" value="Unassembled WGS sequence"/>
</dbReference>
<proteinExistence type="predicted"/>
<evidence type="ECO:0000313" key="5">
    <source>
        <dbReference type="EMBL" id="MDT0378523.1"/>
    </source>
</evidence>
<comment type="caution">
    <text evidence="5">The sequence shown here is derived from an EMBL/GenBank/DDBJ whole genome shotgun (WGS) entry which is preliminary data.</text>
</comment>
<dbReference type="EMBL" id="JAVREQ010000004">
    <property type="protein sequence ID" value="MDT0378523.1"/>
    <property type="molecule type" value="Genomic_DNA"/>
</dbReference>
<dbReference type="InterPro" id="IPR000940">
    <property type="entry name" value="NNMT_TEMT_trans"/>
</dbReference>
<dbReference type="Gene3D" id="3.40.50.150">
    <property type="entry name" value="Vaccinia Virus protein VP39"/>
    <property type="match status" value="2"/>
</dbReference>
<accession>A0ABU2NNH4</accession>
<sequence>MTTHPAHGPAHGPARDRRPAGVAPAGVPPPWRNAEADWDRWPVGDYLAENYREIHDADAAVLRHHAAVYRRIPPGSVALSLELGCGPNLYPLMQAAAVSRRIDALEPGAAARAYLARQLAGLQDSSWQEFYALCRSLDPALPGTLTEALSRVRLVPGGAAAVRAGAYGLASMHFVAESVTEDGDEFAALCRAFVHAVCPGGQLLAAFMENMPTYRIGVDSRWPAFPADADTVRAVFAPLTEDLRLTRVAKDAGLPDYGDTGMLLLHARRAR</sequence>
<evidence type="ECO:0000256" key="3">
    <source>
        <dbReference type="ARBA" id="ARBA00022691"/>
    </source>
</evidence>
<evidence type="ECO:0000256" key="4">
    <source>
        <dbReference type="SAM" id="MobiDB-lite"/>
    </source>
</evidence>